<evidence type="ECO:0000256" key="1">
    <source>
        <dbReference type="ARBA" id="ARBA00001420"/>
    </source>
</evidence>
<dbReference type="PANTHER" id="PTHR37423">
    <property type="entry name" value="SOLUBLE LYTIC MUREIN TRANSGLYCOSYLASE-RELATED"/>
    <property type="match status" value="1"/>
</dbReference>
<dbReference type="STRING" id="634113.AUT07_00157"/>
<dbReference type="PROSITE" id="PS51257">
    <property type="entry name" value="PROKAR_LIPOPROTEIN"/>
    <property type="match status" value="1"/>
</dbReference>
<evidence type="ECO:0000313" key="9">
    <source>
        <dbReference type="Proteomes" id="UP000069926"/>
    </source>
</evidence>
<sequence length="358" mass="41264">MYIKKKLLSFVIIQILLGCSSKREVFSSNEYVKNTNGFDILIQQFAHNIDNIWGNQEILITGPKDYVKYTDQYQTRSHINFDNGNITIETISKKKPKECLKKNIITTLLMGVNSKEFNFYSDINLINISKKPFLYGQVLDQTNKPILQEWHAVKFSNYLLKNKLQKRKSGLHVIWLINIQLMPNNIDKRAHKYLPYIRKSAAKYGIDESLILAIMQIESNFNPYAVSSSDALGLMQIMPHYAGRDVFHAQGKLGIPSRNYLFNPANNIDLGAAYLSLLQNTYLGEITNVISQRYAIITAYHGGSDTVLKVFHNDKKRAVQIINQMLPKHVYQKLVTNHPAMQSRNYLVKVNNAQRKYR</sequence>
<dbReference type="GO" id="GO:0071555">
    <property type="term" value="P:cell wall organization"/>
    <property type="evidence" value="ECO:0007669"/>
    <property type="project" value="UniProtKB-KW"/>
</dbReference>
<dbReference type="KEGG" id="asy:AUT07_00157"/>
<dbReference type="EMBL" id="CP013920">
    <property type="protein sequence ID" value="AMA64745.1"/>
    <property type="molecule type" value="Genomic_DNA"/>
</dbReference>
<dbReference type="InterPro" id="IPR000189">
    <property type="entry name" value="Transglyc_AS"/>
</dbReference>
<accession>A0A0X9VYJ3</accession>
<dbReference type="PATRIC" id="fig|634113.3.peg.152"/>
<dbReference type="SUPFAM" id="SSF53955">
    <property type="entry name" value="Lysozyme-like"/>
    <property type="match status" value="1"/>
</dbReference>
<gene>
    <name evidence="8" type="primary">mltC</name>
    <name evidence="8" type="ORF">AUT07_00157</name>
</gene>
<evidence type="ECO:0000259" key="6">
    <source>
        <dbReference type="Pfam" id="PF01464"/>
    </source>
</evidence>
<organism evidence="8 9">
    <name type="scientific">Candidatus Arsenophonus lipoptenae</name>
    <dbReference type="NCBI Taxonomy" id="634113"/>
    <lineage>
        <taxon>Bacteria</taxon>
        <taxon>Pseudomonadati</taxon>
        <taxon>Pseudomonadota</taxon>
        <taxon>Gammaproteobacteria</taxon>
        <taxon>Enterobacterales</taxon>
        <taxon>Morganellaceae</taxon>
        <taxon>Arsenophonus</taxon>
    </lineage>
</organism>
<comment type="catalytic activity">
    <reaction evidence="1">
        <text>Exolytic cleavage of the (1-&gt;4)-beta-glycosidic linkage between N-acetylmuramic acid (MurNAc) and N-acetylglucosamine (GlcNAc) residues in peptidoglycan, from either the reducing or the non-reducing ends of the peptidoglycan chains, with concomitant formation of a 1,6-anhydrobond in the MurNAc residue.</text>
        <dbReference type="EC" id="4.2.2.n1"/>
    </reaction>
</comment>
<keyword evidence="4 8" id="KW-0456">Lyase</keyword>
<name>A0A0X9VYJ3_9GAMM</name>
<dbReference type="EC" id="4.2.2.n1" evidence="3"/>
<dbReference type="Pfam" id="PF01464">
    <property type="entry name" value="SLT"/>
    <property type="match status" value="1"/>
</dbReference>
<dbReference type="GO" id="GO:0008933">
    <property type="term" value="F:peptidoglycan lytic transglycosylase activity"/>
    <property type="evidence" value="ECO:0007669"/>
    <property type="project" value="InterPro"/>
</dbReference>
<evidence type="ECO:0000256" key="3">
    <source>
        <dbReference type="ARBA" id="ARBA00012587"/>
    </source>
</evidence>
<keyword evidence="5" id="KW-0961">Cell wall biogenesis/degradation</keyword>
<dbReference type="GO" id="GO:0000270">
    <property type="term" value="P:peptidoglycan metabolic process"/>
    <property type="evidence" value="ECO:0007669"/>
    <property type="project" value="InterPro"/>
</dbReference>
<dbReference type="PROSITE" id="PS00922">
    <property type="entry name" value="TRANSGLYCOSYLASE"/>
    <property type="match status" value="1"/>
</dbReference>
<dbReference type="Pfam" id="PF11873">
    <property type="entry name" value="Mltc_N"/>
    <property type="match status" value="1"/>
</dbReference>
<keyword evidence="9" id="KW-1185">Reference proteome</keyword>
<feature type="domain" description="Murein transglycosylase-C N-terminal" evidence="7">
    <location>
        <begin position="31"/>
        <end position="192"/>
    </location>
</feature>
<proteinExistence type="inferred from homology"/>
<dbReference type="CDD" id="cd16893">
    <property type="entry name" value="LT_MltC_MltE"/>
    <property type="match status" value="1"/>
</dbReference>
<comment type="similarity">
    <text evidence="2">Belongs to the transglycosylase Slt family.</text>
</comment>
<evidence type="ECO:0000256" key="2">
    <source>
        <dbReference type="ARBA" id="ARBA00007734"/>
    </source>
</evidence>
<dbReference type="GO" id="GO:0016020">
    <property type="term" value="C:membrane"/>
    <property type="evidence" value="ECO:0007669"/>
    <property type="project" value="InterPro"/>
</dbReference>
<dbReference type="Proteomes" id="UP000069926">
    <property type="component" value="Chromosome"/>
</dbReference>
<dbReference type="Gene3D" id="1.10.530.10">
    <property type="match status" value="1"/>
</dbReference>
<feature type="domain" description="Transglycosylase SLT" evidence="6">
    <location>
        <begin position="196"/>
        <end position="319"/>
    </location>
</feature>
<evidence type="ECO:0000259" key="7">
    <source>
        <dbReference type="Pfam" id="PF11873"/>
    </source>
</evidence>
<dbReference type="InterPro" id="IPR008258">
    <property type="entry name" value="Transglycosylase_SLT_dom_1"/>
</dbReference>
<reference evidence="8 9" key="1">
    <citation type="submission" date="2016-01" db="EMBL/GenBank/DDBJ databases">
        <title>Genome sequence of Ca. Arsenophonus lipopteni, the exclusive symbiont of a blood sucking fly Lipoptena cervi (Diptera: Hippoboscidae).</title>
        <authorList>
            <person name="Novakova E."/>
            <person name="Hypsa V."/>
            <person name="Nguyen P."/>
            <person name="Husnik F."/>
            <person name="Darby A.C."/>
        </authorList>
    </citation>
    <scope>NUCLEOTIDE SEQUENCE [LARGE SCALE GENOMIC DNA]</scope>
    <source>
        <strain evidence="8 9">CB</strain>
    </source>
</reference>
<dbReference type="NCBIfam" id="NF008670">
    <property type="entry name" value="PRK11671.1"/>
    <property type="match status" value="1"/>
</dbReference>
<protein>
    <recommendedName>
        <fullName evidence="3">peptidoglycan lytic exotransglycosylase</fullName>
        <ecNumber evidence="3">4.2.2.n1</ecNumber>
    </recommendedName>
</protein>
<dbReference type="InterPro" id="IPR024570">
    <property type="entry name" value="Murein_transglycosylaseC_N"/>
</dbReference>
<evidence type="ECO:0000256" key="5">
    <source>
        <dbReference type="ARBA" id="ARBA00023316"/>
    </source>
</evidence>
<evidence type="ECO:0000313" key="8">
    <source>
        <dbReference type="EMBL" id="AMA64745.1"/>
    </source>
</evidence>
<dbReference type="AlphaFoldDB" id="A0A0X9VYJ3"/>
<dbReference type="PANTHER" id="PTHR37423:SF2">
    <property type="entry name" value="MEMBRANE-BOUND LYTIC MUREIN TRANSGLYCOSYLASE C"/>
    <property type="match status" value="1"/>
</dbReference>
<dbReference type="InterPro" id="IPR023346">
    <property type="entry name" value="Lysozyme-like_dom_sf"/>
</dbReference>
<evidence type="ECO:0000256" key="4">
    <source>
        <dbReference type="ARBA" id="ARBA00023239"/>
    </source>
</evidence>